<feature type="transmembrane region" description="Helical" evidence="7">
    <location>
        <begin position="172"/>
        <end position="198"/>
    </location>
</feature>
<dbReference type="GeneID" id="19127873"/>
<dbReference type="eggNOG" id="ENOG502SHJ2">
    <property type="taxonomic scope" value="Eukaryota"/>
</dbReference>
<keyword evidence="3 7" id="KW-1133">Transmembrane helix</keyword>
<dbReference type="KEGG" id="bor:COCMIDRAFT_91396"/>
<organism evidence="9 10">
    <name type="scientific">Bipolaris oryzae ATCC 44560</name>
    <dbReference type="NCBI Taxonomy" id="930090"/>
    <lineage>
        <taxon>Eukaryota</taxon>
        <taxon>Fungi</taxon>
        <taxon>Dikarya</taxon>
        <taxon>Ascomycota</taxon>
        <taxon>Pezizomycotina</taxon>
        <taxon>Dothideomycetes</taxon>
        <taxon>Pleosporomycetidae</taxon>
        <taxon>Pleosporales</taxon>
        <taxon>Pleosporineae</taxon>
        <taxon>Pleosporaceae</taxon>
        <taxon>Bipolaris</taxon>
    </lineage>
</organism>
<name>W6Z5H2_COCMI</name>
<feature type="transmembrane region" description="Helical" evidence="7">
    <location>
        <begin position="244"/>
        <end position="265"/>
    </location>
</feature>
<dbReference type="PANTHER" id="PTHR33048">
    <property type="entry name" value="PTH11-LIKE INTEGRAL MEMBRANE PROTEIN (AFU_ORTHOLOGUE AFUA_5G11245)"/>
    <property type="match status" value="1"/>
</dbReference>
<sequence length="345" mass="38661">MSDPNAILVECRVEYAMGSAIIGLRFFARWKTQGWRGFYWDDFFAFSSWVFFTLIYAMVEFLSVNEAPIAMTQEQRESLPPAMRKSMREGAKVMFASFYFLIFLVWSLKGCLIILFLHFTKDRFLYRYVQVVGGLSVAAFISAVVTQTTHCLPLEKNWQVLPDPGKECSAGVVINIVIAVGNVLVDAMLLVVPVWMLKDTKIGVWRKIKIIFLLSLDLFVMGMATARCVLSIGTSVQVALASVWAQREAVVSIFAVNAPVIHGLFRSKTWKLEESSCESSSSQTSTELSSTRKKTNIGMAMTETETSSRASTFDSVTDESPVSSPSQLRYSPHGKNKKGRPMRMN</sequence>
<dbReference type="GO" id="GO:0016020">
    <property type="term" value="C:membrane"/>
    <property type="evidence" value="ECO:0007669"/>
    <property type="project" value="UniProtKB-SubCell"/>
</dbReference>
<evidence type="ECO:0000256" key="1">
    <source>
        <dbReference type="ARBA" id="ARBA00004141"/>
    </source>
</evidence>
<feature type="transmembrane region" description="Helical" evidence="7">
    <location>
        <begin position="39"/>
        <end position="59"/>
    </location>
</feature>
<dbReference type="Proteomes" id="UP000054032">
    <property type="component" value="Unassembled WGS sequence"/>
</dbReference>
<keyword evidence="10" id="KW-1185">Reference proteome</keyword>
<dbReference type="HOGENOM" id="CLU_019101_0_0_1"/>
<reference evidence="9 10" key="1">
    <citation type="journal article" date="2013" name="PLoS Genet.">
        <title>Comparative genome structure, secondary metabolite, and effector coding capacity across Cochliobolus pathogens.</title>
        <authorList>
            <person name="Condon B.J."/>
            <person name="Leng Y."/>
            <person name="Wu D."/>
            <person name="Bushley K.E."/>
            <person name="Ohm R.A."/>
            <person name="Otillar R."/>
            <person name="Martin J."/>
            <person name="Schackwitz W."/>
            <person name="Grimwood J."/>
            <person name="MohdZainudin N."/>
            <person name="Xue C."/>
            <person name="Wang R."/>
            <person name="Manning V.A."/>
            <person name="Dhillon B."/>
            <person name="Tu Z.J."/>
            <person name="Steffenson B.J."/>
            <person name="Salamov A."/>
            <person name="Sun H."/>
            <person name="Lowry S."/>
            <person name="LaButti K."/>
            <person name="Han J."/>
            <person name="Copeland A."/>
            <person name="Lindquist E."/>
            <person name="Barry K."/>
            <person name="Schmutz J."/>
            <person name="Baker S.E."/>
            <person name="Ciuffetti L.M."/>
            <person name="Grigoriev I.V."/>
            <person name="Zhong S."/>
            <person name="Turgeon B.G."/>
        </authorList>
    </citation>
    <scope>NUCLEOTIDE SEQUENCE [LARGE SCALE GENOMIC DNA]</scope>
    <source>
        <strain evidence="9 10">ATCC 44560</strain>
    </source>
</reference>
<gene>
    <name evidence="9" type="ORF">COCMIDRAFT_91396</name>
</gene>
<dbReference type="Pfam" id="PF20684">
    <property type="entry name" value="Fung_rhodopsin"/>
    <property type="match status" value="1"/>
</dbReference>
<dbReference type="InterPro" id="IPR052337">
    <property type="entry name" value="SAT4-like"/>
</dbReference>
<evidence type="ECO:0000313" key="10">
    <source>
        <dbReference type="Proteomes" id="UP000054032"/>
    </source>
</evidence>
<evidence type="ECO:0000256" key="3">
    <source>
        <dbReference type="ARBA" id="ARBA00022989"/>
    </source>
</evidence>
<feature type="transmembrane region" description="Helical" evidence="7">
    <location>
        <begin position="93"/>
        <end position="117"/>
    </location>
</feature>
<evidence type="ECO:0000256" key="5">
    <source>
        <dbReference type="ARBA" id="ARBA00038359"/>
    </source>
</evidence>
<keyword evidence="4 7" id="KW-0472">Membrane</keyword>
<evidence type="ECO:0000313" key="9">
    <source>
        <dbReference type="EMBL" id="EUC47017.1"/>
    </source>
</evidence>
<feature type="transmembrane region" description="Helical" evidence="7">
    <location>
        <begin position="124"/>
        <end position="145"/>
    </location>
</feature>
<dbReference type="OrthoDB" id="2988756at2759"/>
<feature type="compositionally biased region" description="Basic residues" evidence="6">
    <location>
        <begin position="332"/>
        <end position="345"/>
    </location>
</feature>
<proteinExistence type="inferred from homology"/>
<accession>W6Z5H2</accession>
<dbReference type="RefSeq" id="XP_007686518.1">
    <property type="nucleotide sequence ID" value="XM_007688328.1"/>
</dbReference>
<feature type="transmembrane region" description="Helical" evidence="7">
    <location>
        <begin position="210"/>
        <end position="232"/>
    </location>
</feature>
<feature type="domain" description="Rhodopsin" evidence="8">
    <location>
        <begin position="24"/>
        <end position="266"/>
    </location>
</feature>
<comment type="similarity">
    <text evidence="5">Belongs to the SAT4 family.</text>
</comment>
<feature type="compositionally biased region" description="Polar residues" evidence="6">
    <location>
        <begin position="303"/>
        <end position="329"/>
    </location>
</feature>
<comment type="subcellular location">
    <subcellularLocation>
        <location evidence="1">Membrane</location>
        <topology evidence="1">Multi-pass membrane protein</topology>
    </subcellularLocation>
</comment>
<evidence type="ECO:0000256" key="7">
    <source>
        <dbReference type="SAM" id="Phobius"/>
    </source>
</evidence>
<evidence type="ECO:0000259" key="8">
    <source>
        <dbReference type="Pfam" id="PF20684"/>
    </source>
</evidence>
<dbReference type="InterPro" id="IPR049326">
    <property type="entry name" value="Rhodopsin_dom_fungi"/>
</dbReference>
<dbReference type="EMBL" id="KI963958">
    <property type="protein sequence ID" value="EUC47017.1"/>
    <property type="molecule type" value="Genomic_DNA"/>
</dbReference>
<protein>
    <recommendedName>
        <fullName evidence="8">Rhodopsin domain-containing protein</fullName>
    </recommendedName>
</protein>
<evidence type="ECO:0000256" key="2">
    <source>
        <dbReference type="ARBA" id="ARBA00022692"/>
    </source>
</evidence>
<feature type="region of interest" description="Disordered" evidence="6">
    <location>
        <begin position="281"/>
        <end position="345"/>
    </location>
</feature>
<evidence type="ECO:0000256" key="4">
    <source>
        <dbReference type="ARBA" id="ARBA00023136"/>
    </source>
</evidence>
<dbReference type="PANTHER" id="PTHR33048:SF152">
    <property type="entry name" value="INTEGRAL MEMBRANE PROTEIN"/>
    <property type="match status" value="1"/>
</dbReference>
<dbReference type="AlphaFoldDB" id="W6Z5H2"/>
<keyword evidence="2 7" id="KW-0812">Transmembrane</keyword>
<evidence type="ECO:0000256" key="6">
    <source>
        <dbReference type="SAM" id="MobiDB-lite"/>
    </source>
</evidence>